<dbReference type="InterPro" id="IPR046828">
    <property type="entry name" value="RepSA"/>
</dbReference>
<dbReference type="EMBL" id="JBHSFP010000002">
    <property type="protein sequence ID" value="MFC4529736.1"/>
    <property type="molecule type" value="Genomic_DNA"/>
</dbReference>
<accession>A0ABV9C9F7</accession>
<dbReference type="RefSeq" id="WP_380836518.1">
    <property type="nucleotide sequence ID" value="NZ_JBHSFP010000002.1"/>
</dbReference>
<protein>
    <submittedName>
        <fullName evidence="1">Replication initiator</fullName>
    </submittedName>
</protein>
<reference evidence="2" key="1">
    <citation type="journal article" date="2019" name="Int. J. Syst. Evol. Microbiol.">
        <title>The Global Catalogue of Microorganisms (GCM) 10K type strain sequencing project: providing services to taxonomists for standard genome sequencing and annotation.</title>
        <authorList>
            <consortium name="The Broad Institute Genomics Platform"/>
            <consortium name="The Broad Institute Genome Sequencing Center for Infectious Disease"/>
            <person name="Wu L."/>
            <person name="Ma J."/>
        </authorList>
    </citation>
    <scope>NUCLEOTIDE SEQUENCE [LARGE SCALE GENOMIC DNA]</scope>
    <source>
        <strain evidence="2">CGMCC 4.7132</strain>
    </source>
</reference>
<comment type="caution">
    <text evidence="1">The sequence shown here is derived from an EMBL/GenBank/DDBJ whole genome shotgun (WGS) entry which is preliminary data.</text>
</comment>
<keyword evidence="2" id="KW-1185">Reference proteome</keyword>
<name>A0ABV9C9F7_9ACTN</name>
<evidence type="ECO:0000313" key="2">
    <source>
        <dbReference type="Proteomes" id="UP001596004"/>
    </source>
</evidence>
<gene>
    <name evidence="1" type="ORF">ACFO60_03080</name>
</gene>
<dbReference type="Proteomes" id="UP001596004">
    <property type="component" value="Unassembled WGS sequence"/>
</dbReference>
<organism evidence="1 2">
    <name type="scientific">Sphaerisporangium dianthi</name>
    <dbReference type="NCBI Taxonomy" id="1436120"/>
    <lineage>
        <taxon>Bacteria</taxon>
        <taxon>Bacillati</taxon>
        <taxon>Actinomycetota</taxon>
        <taxon>Actinomycetes</taxon>
        <taxon>Streptosporangiales</taxon>
        <taxon>Streptosporangiaceae</taxon>
        <taxon>Sphaerisporangium</taxon>
    </lineage>
</organism>
<dbReference type="Pfam" id="PF20199">
    <property type="entry name" value="RepSA"/>
    <property type="match status" value="1"/>
</dbReference>
<proteinExistence type="predicted"/>
<evidence type="ECO:0000313" key="1">
    <source>
        <dbReference type="EMBL" id="MFC4529736.1"/>
    </source>
</evidence>
<sequence>MFHRTSARPCRPRRRDKLCEHGRPIGCHIRHEPHDPVLGQPVCQDCYDYVGAVLWQAHAGVLRHRFTLEVRRELAKQAGMSRRAFGKIVRVSFAKVAE</sequence>